<evidence type="ECO:0000259" key="3">
    <source>
        <dbReference type="Pfam" id="PF21669"/>
    </source>
</evidence>
<feature type="domain" description="Shieldin complex subunit 2 second OB fold" evidence="4">
    <location>
        <begin position="634"/>
        <end position="715"/>
    </location>
</feature>
<evidence type="ECO:0000259" key="2">
    <source>
        <dbReference type="Pfam" id="PF15793"/>
    </source>
</evidence>
<sequence>MLARPWERERERKGGEGRGGAGPRAAGSAGRPHPPPAGCSEIMSGGSQVHIFWGAPVAPLKMTVSQDTASLMSVADPWKKIQLSCSQHSLYRKDEKQHNNLENCEVPESIGSPDLLSGHFLTNCMNGHVHVKDDFVHSVSETQNIESQKIHSSRLSDVTSSDMQIRGFKSAVLHLTKEEKYQKLLSENKIIDEQPKHQSDICGQNFNTNLCQLSHKCAAMLDLVCSTEQINIGPEVVQREGVPTEYHEIQNQCLGLFSSNAVYKPKSEEAVRKVSDLKISTDTEFLSIITSSQVAFLAQKKDKGRSPINKGNANMETEPKASYGEIRIPEENSIQLDDFTDAYESEQNQAYSLELFSPVCPKTENSHIHINSDKGLGENTGSQELFSSKDELPPNEIRIELCSSGILCSQLNTFHKSATKRSCTSEDRVGQSEALSRVLQVAKKMKLISNAGDSAVEVDQRNVSEFKGIKKTSLIKNCDSKSQKYNCLVMVLSLCHVKEINIKFGPNSGSKVPLATVTVIDQSETKKKVFLWRTAAFWAFTVFLGDIILLTDVVIHEDQWVGETVLQSTFSSQLLNLGSYSSIQPEEYSSVVSDVVLQDLLAYVSSKHSYLRDLPPRQPQRVNSIDFVELEHLQPDVLVHAVLRVVDFTVLTEAVYSYRGQKQKKVMLTVEQAQDQHYVLVLWGPGAAWYPQLQRKKGYIWEFKYLFVQRNYTLENLELHTTPWSSCECLFDDDIRAITFKAKFQKSTPSFVKISDLATHLEDKCSGVIQIKAQISELAFPITATQKIALNAHSSLKSIFSSLPNIVYTGCAKCGLELETDENRIYKQCFSCLPFTMKKIYYRPALMTIVDGRHDVCIRVESKLIEKILLNISADCLNRVIVPSSEITYGMVVADLFHSLLAVSAEPCVLKIQSLFVSDENSYLLQQDFSLLDFYPDIVKHGADALL</sequence>
<reference evidence="5" key="1">
    <citation type="submission" date="2025-08" db="UniProtKB">
        <authorList>
            <consortium name="Ensembl"/>
        </authorList>
    </citation>
    <scope>IDENTIFICATION</scope>
</reference>
<evidence type="ECO:0000259" key="4">
    <source>
        <dbReference type="Pfam" id="PF22779"/>
    </source>
</evidence>
<dbReference type="PANTHER" id="PTHR14495">
    <property type="entry name" value="SHIELDIN COMPLEX SUBUNIT 2"/>
    <property type="match status" value="1"/>
</dbReference>
<organism evidence="5 6">
    <name type="scientific">Piliocolobus tephrosceles</name>
    <name type="common">Ugandan red Colobus</name>
    <dbReference type="NCBI Taxonomy" id="591936"/>
    <lineage>
        <taxon>Eukaryota</taxon>
        <taxon>Metazoa</taxon>
        <taxon>Chordata</taxon>
        <taxon>Craniata</taxon>
        <taxon>Vertebrata</taxon>
        <taxon>Euteleostomi</taxon>
        <taxon>Mammalia</taxon>
        <taxon>Eutheria</taxon>
        <taxon>Euarchontoglires</taxon>
        <taxon>Primates</taxon>
        <taxon>Haplorrhini</taxon>
        <taxon>Catarrhini</taxon>
        <taxon>Cercopithecidae</taxon>
        <taxon>Colobinae</taxon>
        <taxon>Piliocolobus</taxon>
    </lineage>
</organism>
<dbReference type="Proteomes" id="UP000694416">
    <property type="component" value="Unplaced"/>
</dbReference>
<proteinExistence type="predicted"/>
<protein>
    <recommendedName>
        <fullName evidence="7">Shieldin complex subunit 2</fullName>
    </recommendedName>
</protein>
<evidence type="ECO:0000313" key="5">
    <source>
        <dbReference type="Ensembl" id="ENSPTEP00000003567.1"/>
    </source>
</evidence>
<feature type="region of interest" description="Disordered" evidence="1">
    <location>
        <begin position="1"/>
        <end position="39"/>
    </location>
</feature>
<dbReference type="Pfam" id="PF15793">
    <property type="entry name" value="SHLD2_C"/>
    <property type="match status" value="1"/>
</dbReference>
<keyword evidence="6" id="KW-1185">Reference proteome</keyword>
<dbReference type="AlphaFoldDB" id="A0A8C9GGE6"/>
<feature type="domain" description="Shieldin complex subunit 2 C-terminal" evidence="2">
    <location>
        <begin position="772"/>
        <end position="935"/>
    </location>
</feature>
<evidence type="ECO:0000256" key="1">
    <source>
        <dbReference type="SAM" id="MobiDB-lite"/>
    </source>
</evidence>
<name>A0A8C9GGE6_9PRIM</name>
<dbReference type="GO" id="GO:0005634">
    <property type="term" value="C:nucleus"/>
    <property type="evidence" value="ECO:0007669"/>
    <property type="project" value="TreeGrafter"/>
</dbReference>
<dbReference type="InterPro" id="IPR049507">
    <property type="entry name" value="SHLD2_OB1"/>
</dbReference>
<feature type="domain" description="Shieldin complex subunit 2 first OB fold" evidence="3">
    <location>
        <begin position="467"/>
        <end position="602"/>
    </location>
</feature>
<reference evidence="5" key="2">
    <citation type="submission" date="2025-09" db="UniProtKB">
        <authorList>
            <consortium name="Ensembl"/>
        </authorList>
    </citation>
    <scope>IDENTIFICATION</scope>
</reference>
<dbReference type="InterPro" id="IPR031589">
    <property type="entry name" value="SHLD2_C"/>
</dbReference>
<evidence type="ECO:0000313" key="6">
    <source>
        <dbReference type="Proteomes" id="UP000694416"/>
    </source>
</evidence>
<accession>A0A8C9GGE6</accession>
<evidence type="ECO:0008006" key="7">
    <source>
        <dbReference type="Google" id="ProtNLM"/>
    </source>
</evidence>
<dbReference type="Pfam" id="PF21669">
    <property type="entry name" value="SHLD2_OB1"/>
    <property type="match status" value="1"/>
</dbReference>
<dbReference type="GO" id="GO:0035861">
    <property type="term" value="C:site of double-strand break"/>
    <property type="evidence" value="ECO:0007669"/>
    <property type="project" value="TreeGrafter"/>
</dbReference>
<dbReference type="InterPro" id="IPR053944">
    <property type="entry name" value="SHLD2_OB2"/>
</dbReference>
<feature type="compositionally biased region" description="Basic and acidic residues" evidence="1">
    <location>
        <begin position="1"/>
        <end position="16"/>
    </location>
</feature>
<dbReference type="InterPro" id="IPR029715">
    <property type="entry name" value="FAM35A"/>
</dbReference>
<dbReference type="GO" id="GO:0010569">
    <property type="term" value="P:regulation of double-strand break repair via homologous recombination"/>
    <property type="evidence" value="ECO:0007669"/>
    <property type="project" value="TreeGrafter"/>
</dbReference>
<dbReference type="Pfam" id="PF22779">
    <property type="entry name" value="OB_SHLD2_2nd"/>
    <property type="match status" value="1"/>
</dbReference>
<dbReference type="Ensembl" id="ENSPTET00000005610.1">
    <property type="protein sequence ID" value="ENSPTEP00000003567.1"/>
    <property type="gene ID" value="ENSPTEG00000004247.1"/>
</dbReference>
<dbReference type="PANTHER" id="PTHR14495:SF2">
    <property type="entry name" value="SHIELDIN COMPLEX SUBUNIT 2"/>
    <property type="match status" value="1"/>
</dbReference>